<gene>
    <name evidence="1" type="ORF">RFV38_12265</name>
</gene>
<reference evidence="2" key="1">
    <citation type="submission" date="2023-07" db="EMBL/GenBank/DDBJ databases">
        <authorList>
            <person name="Colorado M.A."/>
            <person name="Villamil L.M."/>
            <person name="Melo J.F."/>
            <person name="Rodriguez J.A."/>
            <person name="Ruiz R.Y."/>
        </authorList>
    </citation>
    <scope>NUCLEOTIDE SEQUENCE [LARGE SCALE GENOMIC DNA]</scope>
    <source>
        <strain evidence="2">C33</strain>
    </source>
</reference>
<keyword evidence="2" id="KW-1185">Reference proteome</keyword>
<dbReference type="Gene3D" id="3.40.1260.10">
    <property type="entry name" value="DsrEFH-like"/>
    <property type="match status" value="1"/>
</dbReference>
<dbReference type="PANTHER" id="PTHR37691">
    <property type="entry name" value="BLR3518 PROTEIN"/>
    <property type="match status" value="1"/>
</dbReference>
<protein>
    <submittedName>
        <fullName evidence="1">DsrE family protein</fullName>
    </submittedName>
</protein>
<comment type="caution">
    <text evidence="1">The sequence shown here is derived from an EMBL/GenBank/DDBJ whole genome shotgun (WGS) entry which is preliminary data.</text>
</comment>
<dbReference type="InterPro" id="IPR027396">
    <property type="entry name" value="DsrEFH-like"/>
</dbReference>
<name>A0ABU4WCK9_9FUSO</name>
<proteinExistence type="predicted"/>
<dbReference type="InterPro" id="IPR003787">
    <property type="entry name" value="Sulphur_relay_DsrE/F-like"/>
</dbReference>
<dbReference type="Pfam" id="PF02635">
    <property type="entry name" value="DsrE"/>
    <property type="match status" value="1"/>
</dbReference>
<evidence type="ECO:0000313" key="2">
    <source>
        <dbReference type="Proteomes" id="UP001279681"/>
    </source>
</evidence>
<dbReference type="EMBL" id="JAVIKH010000026">
    <property type="protein sequence ID" value="MDX8337258.1"/>
    <property type="molecule type" value="Genomic_DNA"/>
</dbReference>
<dbReference type="PANTHER" id="PTHR37691:SF1">
    <property type="entry name" value="BLR3518 PROTEIN"/>
    <property type="match status" value="1"/>
</dbReference>
<dbReference type="RefSeq" id="WP_320314610.1">
    <property type="nucleotide sequence ID" value="NZ_JAVIKH010000026.1"/>
</dbReference>
<evidence type="ECO:0000313" key="1">
    <source>
        <dbReference type="EMBL" id="MDX8337258.1"/>
    </source>
</evidence>
<dbReference type="SUPFAM" id="SSF75169">
    <property type="entry name" value="DsrEFH-like"/>
    <property type="match status" value="1"/>
</dbReference>
<accession>A0ABU4WCK9</accession>
<dbReference type="Proteomes" id="UP001279681">
    <property type="component" value="Unassembled WGS sequence"/>
</dbReference>
<sequence length="115" mass="13476">MIKTVFDINQEERWPILIGNLKNLIKRTKEINLEYSLEVVITNVAINGVKKGTNIIKKEYFEELVNEKVIFYVCNNTMNKFDIKKEELFDFIDIVPAGIVELILKQQEGYSYIKS</sequence>
<organism evidence="1 2">
    <name type="scientific">Candidatus Cetobacterium colombiensis</name>
    <dbReference type="NCBI Taxonomy" id="3073100"/>
    <lineage>
        <taxon>Bacteria</taxon>
        <taxon>Fusobacteriati</taxon>
        <taxon>Fusobacteriota</taxon>
        <taxon>Fusobacteriia</taxon>
        <taxon>Fusobacteriales</taxon>
        <taxon>Fusobacteriaceae</taxon>
        <taxon>Cetobacterium</taxon>
    </lineage>
</organism>